<dbReference type="PANTHER" id="PTHR30461">
    <property type="entry name" value="DNA-INVERTASE FROM LAMBDOID PROPHAGE"/>
    <property type="match status" value="1"/>
</dbReference>
<dbReference type="Proteomes" id="UP001314681">
    <property type="component" value="Unassembled WGS sequence"/>
</dbReference>
<keyword evidence="3" id="KW-1185">Reference proteome</keyword>
<dbReference type="SUPFAM" id="SSF53041">
    <property type="entry name" value="Resolvase-like"/>
    <property type="match status" value="1"/>
</dbReference>
<proteinExistence type="predicted"/>
<organism evidence="2 3">
    <name type="scientific">Diplocloster modestus</name>
    <dbReference type="NCBI Taxonomy" id="2850322"/>
    <lineage>
        <taxon>Bacteria</taxon>
        <taxon>Bacillati</taxon>
        <taxon>Bacillota</taxon>
        <taxon>Clostridia</taxon>
        <taxon>Lachnospirales</taxon>
        <taxon>Lachnospiraceae</taxon>
        <taxon>Diplocloster</taxon>
    </lineage>
</organism>
<dbReference type="Gene3D" id="3.40.50.1390">
    <property type="entry name" value="Resolvase, N-terminal catalytic domain"/>
    <property type="match status" value="1"/>
</dbReference>
<evidence type="ECO:0000313" key="3">
    <source>
        <dbReference type="Proteomes" id="UP001314681"/>
    </source>
</evidence>
<protein>
    <submittedName>
        <fullName evidence="2">Recombinase family protein</fullName>
    </submittedName>
</protein>
<evidence type="ECO:0000259" key="1">
    <source>
        <dbReference type="PROSITE" id="PS51736"/>
    </source>
</evidence>
<evidence type="ECO:0000313" key="2">
    <source>
        <dbReference type="EMBL" id="MBU9728919.1"/>
    </source>
</evidence>
<feature type="domain" description="Resolvase/invertase-type recombinase catalytic" evidence="1">
    <location>
        <begin position="21"/>
        <end position="102"/>
    </location>
</feature>
<dbReference type="PANTHER" id="PTHR30461:SF23">
    <property type="entry name" value="DNA RECOMBINASE-RELATED"/>
    <property type="match status" value="1"/>
</dbReference>
<dbReference type="RefSeq" id="WP_158355427.1">
    <property type="nucleotide sequence ID" value="NZ_JAHQCX010000026.1"/>
</dbReference>
<dbReference type="InterPro" id="IPR036162">
    <property type="entry name" value="Resolvase-like_N_sf"/>
</dbReference>
<gene>
    <name evidence="2" type="ORF">KTH90_23285</name>
</gene>
<dbReference type="PROSITE" id="PS51736">
    <property type="entry name" value="RECOMBINASES_3"/>
    <property type="match status" value="1"/>
</dbReference>
<sequence length="102" mass="11553">MARKSRKNIVVSTKPITKKYRVAAYARISVEKTGQPSDSIEGQLHLIEDFILQQDVMEREGCYIDENESGISFQRKGFQKMLDDIAAGKINCVIVKDLSRFG</sequence>
<accession>A0ABS6KEL6</accession>
<comment type="caution">
    <text evidence="2">The sequence shown here is derived from an EMBL/GenBank/DDBJ whole genome shotgun (WGS) entry which is preliminary data.</text>
</comment>
<dbReference type="InterPro" id="IPR006119">
    <property type="entry name" value="Resolv_N"/>
</dbReference>
<name>A0ABS6KEL6_9FIRM</name>
<dbReference type="EMBL" id="JAHQCX010000026">
    <property type="protein sequence ID" value="MBU9728919.1"/>
    <property type="molecule type" value="Genomic_DNA"/>
</dbReference>
<reference evidence="2 3" key="1">
    <citation type="submission" date="2021-06" db="EMBL/GenBank/DDBJ databases">
        <title>Description of novel taxa of the family Lachnospiraceae.</title>
        <authorList>
            <person name="Chaplin A.V."/>
            <person name="Sokolova S.R."/>
            <person name="Pikina A.P."/>
            <person name="Korzhanova M."/>
            <person name="Belova V."/>
            <person name="Korostin D."/>
            <person name="Efimov B.A."/>
        </authorList>
    </citation>
    <scope>NUCLEOTIDE SEQUENCE [LARGE SCALE GENOMIC DNA]</scope>
    <source>
        <strain evidence="2 3">ASD4241</strain>
    </source>
</reference>
<dbReference type="InterPro" id="IPR050639">
    <property type="entry name" value="SSR_resolvase"/>
</dbReference>
<dbReference type="Pfam" id="PF00239">
    <property type="entry name" value="Resolvase"/>
    <property type="match status" value="1"/>
</dbReference>